<gene>
    <name evidence="2" type="ORF">CLV84_1055</name>
</gene>
<organism evidence="2 3">
    <name type="scientific">Neolewinella xylanilytica</name>
    <dbReference type="NCBI Taxonomy" id="1514080"/>
    <lineage>
        <taxon>Bacteria</taxon>
        <taxon>Pseudomonadati</taxon>
        <taxon>Bacteroidota</taxon>
        <taxon>Saprospiria</taxon>
        <taxon>Saprospirales</taxon>
        <taxon>Lewinellaceae</taxon>
        <taxon>Neolewinella</taxon>
    </lineage>
</organism>
<reference evidence="2 3" key="1">
    <citation type="submission" date="2018-02" db="EMBL/GenBank/DDBJ databases">
        <title>Genomic Encyclopedia of Archaeal and Bacterial Type Strains, Phase II (KMG-II): from individual species to whole genera.</title>
        <authorList>
            <person name="Goeker M."/>
        </authorList>
    </citation>
    <scope>NUCLEOTIDE SEQUENCE [LARGE SCALE GENOMIC DNA]</scope>
    <source>
        <strain evidence="2 3">DSM 29526</strain>
    </source>
</reference>
<name>A0A2S6I9C1_9BACT</name>
<feature type="chain" id="PRO_5015459894" description="DUF3575 domain-containing protein" evidence="1">
    <location>
        <begin position="27"/>
        <end position="191"/>
    </location>
</feature>
<dbReference type="Proteomes" id="UP000237662">
    <property type="component" value="Unassembled WGS sequence"/>
</dbReference>
<dbReference type="EMBL" id="PTJC01000005">
    <property type="protein sequence ID" value="PPK88091.1"/>
    <property type="molecule type" value="Genomic_DNA"/>
</dbReference>
<keyword evidence="1" id="KW-0732">Signal</keyword>
<evidence type="ECO:0000313" key="3">
    <source>
        <dbReference type="Proteomes" id="UP000237662"/>
    </source>
</evidence>
<sequence length="191" mass="21071">MNFTRIVRYCGLTLLAFCLLPTFLSAQSSSSGRLEAHFDALTIPRGGYAVGLAYQHNHLRLGVTTFNHRQAGMVVAERNVSIRTSGLGFGADYFLRPGRGFFAGLHTAFHEETLSRTINEDRATQKSIEASLQTGYRWAFGREEENLRGLYLEMVVAAGTRLGAQPVSLGAGTYTPKAIAFQPALRMGYRF</sequence>
<comment type="caution">
    <text evidence="2">The sequence shown here is derived from an EMBL/GenBank/DDBJ whole genome shotgun (WGS) entry which is preliminary data.</text>
</comment>
<feature type="signal peptide" evidence="1">
    <location>
        <begin position="1"/>
        <end position="26"/>
    </location>
</feature>
<evidence type="ECO:0000256" key="1">
    <source>
        <dbReference type="SAM" id="SignalP"/>
    </source>
</evidence>
<dbReference type="RefSeq" id="WP_104418664.1">
    <property type="nucleotide sequence ID" value="NZ_PTJC01000005.1"/>
</dbReference>
<dbReference type="AlphaFoldDB" id="A0A2S6I9C1"/>
<accession>A0A2S6I9C1</accession>
<keyword evidence="3" id="KW-1185">Reference proteome</keyword>
<dbReference type="OrthoDB" id="7064115at2"/>
<evidence type="ECO:0000313" key="2">
    <source>
        <dbReference type="EMBL" id="PPK88091.1"/>
    </source>
</evidence>
<protein>
    <recommendedName>
        <fullName evidence="4">DUF3575 domain-containing protein</fullName>
    </recommendedName>
</protein>
<proteinExistence type="predicted"/>
<evidence type="ECO:0008006" key="4">
    <source>
        <dbReference type="Google" id="ProtNLM"/>
    </source>
</evidence>